<keyword evidence="2" id="KW-1185">Reference proteome</keyword>
<name>A0ACB9FFC1_ARCLA</name>
<gene>
    <name evidence="1" type="ORF">L6452_00654</name>
</gene>
<reference evidence="1 2" key="2">
    <citation type="journal article" date="2022" name="Mol. Ecol. Resour.">
        <title>The genomes of chicory, endive, great burdock and yacon provide insights into Asteraceae paleo-polyploidization history and plant inulin production.</title>
        <authorList>
            <person name="Fan W."/>
            <person name="Wang S."/>
            <person name="Wang H."/>
            <person name="Wang A."/>
            <person name="Jiang F."/>
            <person name="Liu H."/>
            <person name="Zhao H."/>
            <person name="Xu D."/>
            <person name="Zhang Y."/>
        </authorList>
    </citation>
    <scope>NUCLEOTIDE SEQUENCE [LARGE SCALE GENOMIC DNA]</scope>
    <source>
        <strain evidence="2">cv. Niubang</strain>
    </source>
</reference>
<protein>
    <submittedName>
        <fullName evidence="1">Uncharacterized protein</fullName>
    </submittedName>
</protein>
<proteinExistence type="predicted"/>
<accession>A0ACB9FFC1</accession>
<organism evidence="1 2">
    <name type="scientific">Arctium lappa</name>
    <name type="common">Greater burdock</name>
    <name type="synonym">Lappa major</name>
    <dbReference type="NCBI Taxonomy" id="4217"/>
    <lineage>
        <taxon>Eukaryota</taxon>
        <taxon>Viridiplantae</taxon>
        <taxon>Streptophyta</taxon>
        <taxon>Embryophyta</taxon>
        <taxon>Tracheophyta</taxon>
        <taxon>Spermatophyta</taxon>
        <taxon>Magnoliopsida</taxon>
        <taxon>eudicotyledons</taxon>
        <taxon>Gunneridae</taxon>
        <taxon>Pentapetalae</taxon>
        <taxon>asterids</taxon>
        <taxon>campanulids</taxon>
        <taxon>Asterales</taxon>
        <taxon>Asteraceae</taxon>
        <taxon>Carduoideae</taxon>
        <taxon>Cardueae</taxon>
        <taxon>Arctiinae</taxon>
        <taxon>Arctium</taxon>
    </lineage>
</organism>
<evidence type="ECO:0000313" key="1">
    <source>
        <dbReference type="EMBL" id="KAI3769546.1"/>
    </source>
</evidence>
<evidence type="ECO:0000313" key="2">
    <source>
        <dbReference type="Proteomes" id="UP001055879"/>
    </source>
</evidence>
<reference evidence="2" key="1">
    <citation type="journal article" date="2022" name="Mol. Ecol. Resour.">
        <title>The genomes of chicory, endive, great burdock and yacon provide insights into Asteraceae palaeo-polyploidization history and plant inulin production.</title>
        <authorList>
            <person name="Fan W."/>
            <person name="Wang S."/>
            <person name="Wang H."/>
            <person name="Wang A."/>
            <person name="Jiang F."/>
            <person name="Liu H."/>
            <person name="Zhao H."/>
            <person name="Xu D."/>
            <person name="Zhang Y."/>
        </authorList>
    </citation>
    <scope>NUCLEOTIDE SEQUENCE [LARGE SCALE GENOMIC DNA]</scope>
    <source>
        <strain evidence="2">cv. Niubang</strain>
    </source>
</reference>
<sequence>MMGTSNTLLNIGHLFTRTIVSTAAQVQSLLYIYNGNKSHNVVKRFIFSLFNRRHMVLVSKGISFMNLQQDTGREAM</sequence>
<dbReference type="Proteomes" id="UP001055879">
    <property type="component" value="Linkage Group LG01"/>
</dbReference>
<comment type="caution">
    <text evidence="1">The sequence shown here is derived from an EMBL/GenBank/DDBJ whole genome shotgun (WGS) entry which is preliminary data.</text>
</comment>
<dbReference type="EMBL" id="CM042047">
    <property type="protein sequence ID" value="KAI3769546.1"/>
    <property type="molecule type" value="Genomic_DNA"/>
</dbReference>